<protein>
    <recommendedName>
        <fullName evidence="2">KaiC-like domain-containing protein</fullName>
    </recommendedName>
</protein>
<keyword evidence="4" id="KW-1185">Reference proteome</keyword>
<organism evidence="3 4">
    <name type="scientific">Pseudomonas edaphica</name>
    <dbReference type="NCBI Taxonomy" id="2006980"/>
    <lineage>
        <taxon>Bacteria</taxon>
        <taxon>Pseudomonadati</taxon>
        <taxon>Pseudomonadota</taxon>
        <taxon>Gammaproteobacteria</taxon>
        <taxon>Pseudomonadales</taxon>
        <taxon>Pseudomonadaceae</taxon>
        <taxon>Pseudomonas</taxon>
    </lineage>
</organism>
<dbReference type="Proteomes" id="UP000304941">
    <property type="component" value="Unassembled WGS sequence"/>
</dbReference>
<dbReference type="InterPro" id="IPR014774">
    <property type="entry name" value="KaiC-like_dom"/>
</dbReference>
<dbReference type="Pfam" id="PF06745">
    <property type="entry name" value="ATPase"/>
    <property type="match status" value="1"/>
</dbReference>
<dbReference type="Gene3D" id="3.40.50.300">
    <property type="entry name" value="P-loop containing nucleotide triphosphate hydrolases"/>
    <property type="match status" value="1"/>
</dbReference>
<feature type="domain" description="KaiC-like" evidence="2">
    <location>
        <begin position="9"/>
        <end position="41"/>
    </location>
</feature>
<evidence type="ECO:0000256" key="1">
    <source>
        <dbReference type="SAM" id="MobiDB-lite"/>
    </source>
</evidence>
<sequence>MVEKLKRLQSGIEGLDALLKGGLVAGASYIIQGRPGSGKTVPSCEQWRPGSGRHTAGRVTRPSFSVSFYSELFRRVQSGRRHSVCQRV</sequence>
<dbReference type="EMBL" id="VBVZ01000718">
    <property type="protein sequence ID" value="TLG87724.1"/>
    <property type="molecule type" value="Genomic_DNA"/>
</dbReference>
<evidence type="ECO:0000313" key="3">
    <source>
        <dbReference type="EMBL" id="TLG87724.1"/>
    </source>
</evidence>
<evidence type="ECO:0000259" key="2">
    <source>
        <dbReference type="Pfam" id="PF06745"/>
    </source>
</evidence>
<gene>
    <name evidence="3" type="ORF">FEM54_29450</name>
</gene>
<comment type="caution">
    <text evidence="3">The sequence shown here is derived from an EMBL/GenBank/DDBJ whole genome shotgun (WGS) entry which is preliminary data.</text>
</comment>
<evidence type="ECO:0000313" key="4">
    <source>
        <dbReference type="Proteomes" id="UP000304941"/>
    </source>
</evidence>
<name>A0ABY2U1A8_9PSED</name>
<dbReference type="InterPro" id="IPR027417">
    <property type="entry name" value="P-loop_NTPase"/>
</dbReference>
<feature type="region of interest" description="Disordered" evidence="1">
    <location>
        <begin position="35"/>
        <end position="56"/>
    </location>
</feature>
<dbReference type="SUPFAM" id="SSF52540">
    <property type="entry name" value="P-loop containing nucleoside triphosphate hydrolases"/>
    <property type="match status" value="1"/>
</dbReference>
<accession>A0ABY2U1A8</accession>
<reference evidence="3 4" key="1">
    <citation type="submission" date="2019-05" db="EMBL/GenBank/DDBJ databases">
        <title>Pseudomonas edaphica sp. nov., isolated from rhizospheric soil of Cistus ladanifer L. in Spain.</title>
        <authorList>
            <person name="Peix A."/>
        </authorList>
    </citation>
    <scope>NUCLEOTIDE SEQUENCE [LARGE SCALE GENOMIC DNA]</scope>
    <source>
        <strain evidence="3 4">RD25</strain>
    </source>
</reference>
<proteinExistence type="predicted"/>